<accession>A0A840SKI7</accession>
<dbReference type="InterPro" id="IPR036465">
    <property type="entry name" value="vWFA_dom_sf"/>
</dbReference>
<dbReference type="RefSeq" id="WP_184152937.1">
    <property type="nucleotide sequence ID" value="NZ_JACHFM010000004.1"/>
</dbReference>
<evidence type="ECO:0000259" key="1">
    <source>
        <dbReference type="SMART" id="SM00327"/>
    </source>
</evidence>
<dbReference type="Proteomes" id="UP000549457">
    <property type="component" value="Unassembled WGS sequence"/>
</dbReference>
<feature type="domain" description="VWFA" evidence="1">
    <location>
        <begin position="93"/>
        <end position="268"/>
    </location>
</feature>
<proteinExistence type="predicted"/>
<sequence>MIAWGDLALLRPWWLLALPVVFAAARLAERRSTTPAGWGAAMDPVLLQAMARLGRVLPGARRAGYLPAAILATLALALAGPALRDRSAPTFRNLDGLFIVFDVSSSMTMGGALPAAEDAARLIVSAASSRPAGLIVYAGDAYLGSALSTDGDVLGPMIAALDGETVPDPGSCLACGLNLAGRLLAESGTLKSDVVVVSDGGGAAEALPAVEALVAAGARVSTLAVAPIEHPSDLPPGDPAGLAAIARAGRGVAASLDDPQPLLAAVRSGGGRVTVPAALRHLGWHDYGRLLAVVPLLLAFGLFRRSA</sequence>
<gene>
    <name evidence="2" type="ORF">HNP73_003593</name>
</gene>
<evidence type="ECO:0000313" key="3">
    <source>
        <dbReference type="Proteomes" id="UP000549457"/>
    </source>
</evidence>
<name>A0A840SKI7_9RHOB</name>
<dbReference type="SMART" id="SM00327">
    <property type="entry name" value="VWA"/>
    <property type="match status" value="1"/>
</dbReference>
<dbReference type="Pfam" id="PF13519">
    <property type="entry name" value="VWA_2"/>
    <property type="match status" value="1"/>
</dbReference>
<dbReference type="EMBL" id="JACHFM010000004">
    <property type="protein sequence ID" value="MBB5223639.1"/>
    <property type="molecule type" value="Genomic_DNA"/>
</dbReference>
<keyword evidence="3" id="KW-1185">Reference proteome</keyword>
<reference evidence="2 3" key="1">
    <citation type="submission" date="2020-08" db="EMBL/GenBank/DDBJ databases">
        <title>Genomic Encyclopedia of Type Strains, Phase IV (KMG-IV): sequencing the most valuable type-strain genomes for metagenomic binning, comparative biology and taxonomic classification.</title>
        <authorList>
            <person name="Goeker M."/>
        </authorList>
    </citation>
    <scope>NUCLEOTIDE SEQUENCE [LARGE SCALE GENOMIC DNA]</scope>
    <source>
        <strain evidence="2 3">DSM 101730</strain>
    </source>
</reference>
<organism evidence="2 3">
    <name type="scientific">Amaricoccus macauensis</name>
    <dbReference type="NCBI Taxonomy" id="57001"/>
    <lineage>
        <taxon>Bacteria</taxon>
        <taxon>Pseudomonadati</taxon>
        <taxon>Pseudomonadota</taxon>
        <taxon>Alphaproteobacteria</taxon>
        <taxon>Rhodobacterales</taxon>
        <taxon>Paracoccaceae</taxon>
        <taxon>Amaricoccus</taxon>
    </lineage>
</organism>
<dbReference type="SUPFAM" id="SSF53300">
    <property type="entry name" value="vWA-like"/>
    <property type="match status" value="1"/>
</dbReference>
<dbReference type="Gene3D" id="3.40.50.410">
    <property type="entry name" value="von Willebrand factor, type A domain"/>
    <property type="match status" value="1"/>
</dbReference>
<comment type="caution">
    <text evidence="2">The sequence shown here is derived from an EMBL/GenBank/DDBJ whole genome shotgun (WGS) entry which is preliminary data.</text>
</comment>
<protein>
    <submittedName>
        <fullName evidence="2">Ca-activated chloride channel family protein</fullName>
    </submittedName>
</protein>
<dbReference type="InterPro" id="IPR002035">
    <property type="entry name" value="VWF_A"/>
</dbReference>
<dbReference type="AlphaFoldDB" id="A0A840SKI7"/>
<evidence type="ECO:0000313" key="2">
    <source>
        <dbReference type="EMBL" id="MBB5223639.1"/>
    </source>
</evidence>